<name>A0ABW8ZEU9_9BURK</name>
<accession>A0ABW8ZEU9</accession>
<dbReference type="Proteomes" id="UP001629214">
    <property type="component" value="Unassembled WGS sequence"/>
</dbReference>
<gene>
    <name evidence="1" type="ORF">PQR63_20940</name>
</gene>
<dbReference type="RefSeq" id="WP_408169880.1">
    <property type="nucleotide sequence ID" value="NZ_JAQQFR010000016.1"/>
</dbReference>
<evidence type="ECO:0000313" key="1">
    <source>
        <dbReference type="EMBL" id="MFL9880878.1"/>
    </source>
</evidence>
<dbReference type="InterPro" id="IPR021333">
    <property type="entry name" value="DUF2946"/>
</dbReference>
<reference evidence="1 2" key="1">
    <citation type="journal article" date="2024" name="Chem. Sci.">
        <title>Discovery of megapolipeptins by genome mining of a Burkholderiales bacteria collection.</title>
        <authorList>
            <person name="Paulo B.S."/>
            <person name="Recchia M.J.J."/>
            <person name="Lee S."/>
            <person name="Fergusson C.H."/>
            <person name="Romanowski S.B."/>
            <person name="Hernandez A."/>
            <person name="Krull N."/>
            <person name="Liu D.Y."/>
            <person name="Cavanagh H."/>
            <person name="Bos A."/>
            <person name="Gray C.A."/>
            <person name="Murphy B.T."/>
            <person name="Linington R.G."/>
            <person name="Eustaquio A.S."/>
        </authorList>
    </citation>
    <scope>NUCLEOTIDE SEQUENCE [LARGE SCALE GENOMIC DNA]</scope>
    <source>
        <strain evidence="1 2">RL21-008-BIB-B</strain>
    </source>
</reference>
<organism evidence="1 2">
    <name type="scientific">Herbaspirillum rhizosphaerae</name>
    <dbReference type="NCBI Taxonomy" id="346179"/>
    <lineage>
        <taxon>Bacteria</taxon>
        <taxon>Pseudomonadati</taxon>
        <taxon>Pseudomonadota</taxon>
        <taxon>Betaproteobacteria</taxon>
        <taxon>Burkholderiales</taxon>
        <taxon>Oxalobacteraceae</taxon>
        <taxon>Herbaspirillum</taxon>
    </lineage>
</organism>
<keyword evidence="2" id="KW-1185">Reference proteome</keyword>
<sequence>MGKRSTIKQKITAWTAIFAVLLMVLAPTLSRAFSPEPSSPAFWMEICSAFGVNKSDAPVSGKEQLAASAHCPYCLMHADVLTPPPHVAVGETVFTISHLLPRLFYRAPQPLFAWIVAPSRGPPVVA</sequence>
<proteinExistence type="predicted"/>
<comment type="caution">
    <text evidence="1">The sequence shown here is derived from an EMBL/GenBank/DDBJ whole genome shotgun (WGS) entry which is preliminary data.</text>
</comment>
<evidence type="ECO:0000313" key="2">
    <source>
        <dbReference type="Proteomes" id="UP001629214"/>
    </source>
</evidence>
<dbReference type="EMBL" id="JAQQFR010000016">
    <property type="protein sequence ID" value="MFL9880878.1"/>
    <property type="molecule type" value="Genomic_DNA"/>
</dbReference>
<dbReference type="Pfam" id="PF11162">
    <property type="entry name" value="DUF2946"/>
    <property type="match status" value="1"/>
</dbReference>
<protein>
    <submittedName>
        <fullName evidence="1">DUF2946 domain-containing protein</fullName>
    </submittedName>
</protein>